<feature type="compositionally biased region" description="Polar residues" evidence="1">
    <location>
        <begin position="38"/>
        <end position="48"/>
    </location>
</feature>
<reference evidence="2 3" key="1">
    <citation type="submission" date="2017-11" db="EMBL/GenBank/DDBJ databases">
        <title>De-novo sequencing of pomegranate (Punica granatum L.) genome.</title>
        <authorList>
            <person name="Akparov Z."/>
            <person name="Amiraslanov A."/>
            <person name="Hajiyeva S."/>
            <person name="Abbasov M."/>
            <person name="Kaur K."/>
            <person name="Hamwieh A."/>
            <person name="Solovyev V."/>
            <person name="Salamov A."/>
            <person name="Braich B."/>
            <person name="Kosarev P."/>
            <person name="Mahmoud A."/>
            <person name="Hajiyev E."/>
            <person name="Babayeva S."/>
            <person name="Izzatullayeva V."/>
            <person name="Mammadov A."/>
            <person name="Mammadov A."/>
            <person name="Sharifova S."/>
            <person name="Ojaghi J."/>
            <person name="Eynullazada K."/>
            <person name="Bayramov B."/>
            <person name="Abdulazimova A."/>
            <person name="Shahmuradov I."/>
        </authorList>
    </citation>
    <scope>NUCLEOTIDE SEQUENCE [LARGE SCALE GENOMIC DNA]</scope>
    <source>
        <strain evidence="3">cv. AG2017</strain>
        <tissue evidence="2">Leaf</tissue>
    </source>
</reference>
<sequence length="131" mass="14294">MANSKGYIQHLDEKLDSAFAMEQSWDDTHGKEERINKELNQQGPRASNKLTDGAERVYVAITSLERCLTLQSGLSFQDGLSLLLRPTSSVVSTSSLDSVSASGVSAIHSVITIIFIKRRSQSRLSRPTLGG</sequence>
<dbReference type="EMBL" id="PGOL01003786">
    <property type="protein sequence ID" value="PKI39679.1"/>
    <property type="molecule type" value="Genomic_DNA"/>
</dbReference>
<name>A0A2I0I6P9_PUNGR</name>
<feature type="compositionally biased region" description="Basic and acidic residues" evidence="1">
    <location>
        <begin position="26"/>
        <end position="37"/>
    </location>
</feature>
<organism evidence="2 3">
    <name type="scientific">Punica granatum</name>
    <name type="common">Pomegranate</name>
    <dbReference type="NCBI Taxonomy" id="22663"/>
    <lineage>
        <taxon>Eukaryota</taxon>
        <taxon>Viridiplantae</taxon>
        <taxon>Streptophyta</taxon>
        <taxon>Embryophyta</taxon>
        <taxon>Tracheophyta</taxon>
        <taxon>Spermatophyta</taxon>
        <taxon>Magnoliopsida</taxon>
        <taxon>eudicotyledons</taxon>
        <taxon>Gunneridae</taxon>
        <taxon>Pentapetalae</taxon>
        <taxon>rosids</taxon>
        <taxon>malvids</taxon>
        <taxon>Myrtales</taxon>
        <taxon>Lythraceae</taxon>
        <taxon>Punica</taxon>
    </lineage>
</organism>
<accession>A0A2I0I6P9</accession>
<evidence type="ECO:0000256" key="1">
    <source>
        <dbReference type="SAM" id="MobiDB-lite"/>
    </source>
</evidence>
<evidence type="ECO:0000313" key="3">
    <source>
        <dbReference type="Proteomes" id="UP000233551"/>
    </source>
</evidence>
<comment type="caution">
    <text evidence="2">The sequence shown here is derived from an EMBL/GenBank/DDBJ whole genome shotgun (WGS) entry which is preliminary data.</text>
</comment>
<gene>
    <name evidence="2" type="ORF">CRG98_039930</name>
</gene>
<feature type="region of interest" description="Disordered" evidence="1">
    <location>
        <begin position="26"/>
        <end position="48"/>
    </location>
</feature>
<protein>
    <submittedName>
        <fullName evidence="2">Uncharacterized protein</fullName>
    </submittedName>
</protein>
<dbReference type="AlphaFoldDB" id="A0A2I0I6P9"/>
<keyword evidence="3" id="KW-1185">Reference proteome</keyword>
<proteinExistence type="predicted"/>
<evidence type="ECO:0000313" key="2">
    <source>
        <dbReference type="EMBL" id="PKI39679.1"/>
    </source>
</evidence>
<dbReference type="Proteomes" id="UP000233551">
    <property type="component" value="Unassembled WGS sequence"/>
</dbReference>